<keyword evidence="2 7" id="KW-0929">Antimicrobial</keyword>
<dbReference type="GO" id="GO:0009253">
    <property type="term" value="P:peptidoglycan catabolic process"/>
    <property type="evidence" value="ECO:0007669"/>
    <property type="project" value="InterPro"/>
</dbReference>
<dbReference type="GO" id="GO:0016998">
    <property type="term" value="P:cell wall macromolecule catabolic process"/>
    <property type="evidence" value="ECO:0007669"/>
    <property type="project" value="InterPro"/>
</dbReference>
<evidence type="ECO:0000256" key="3">
    <source>
        <dbReference type="ARBA" id="ARBA00022638"/>
    </source>
</evidence>
<dbReference type="PANTHER" id="PTHR38107">
    <property type="match status" value="1"/>
</dbReference>
<dbReference type="STRING" id="1137799.GZ78_17565"/>
<dbReference type="HAMAP" id="MF_04110">
    <property type="entry name" value="ENDOLYSIN_T4"/>
    <property type="match status" value="1"/>
</dbReference>
<protein>
    <recommendedName>
        <fullName evidence="7">Lysozyme</fullName>
        <ecNumber evidence="7">3.2.1.17</ecNumber>
    </recommendedName>
</protein>
<dbReference type="RefSeq" id="WP_034837954.1">
    <property type="nucleotide sequence ID" value="NZ_JOKH01000003.1"/>
</dbReference>
<proteinExistence type="inferred from homology"/>
<dbReference type="SUPFAM" id="SSF53955">
    <property type="entry name" value="Lysozyme-like"/>
    <property type="match status" value="1"/>
</dbReference>
<dbReference type="InterPro" id="IPR033907">
    <property type="entry name" value="Endolysin_autolysin"/>
</dbReference>
<dbReference type="Pfam" id="PF00959">
    <property type="entry name" value="Phage_lysozyme"/>
    <property type="match status" value="1"/>
</dbReference>
<dbReference type="AlphaFoldDB" id="A0A081NGH9"/>
<reference evidence="8 9" key="1">
    <citation type="submission" date="2014-06" db="EMBL/GenBank/DDBJ databases">
        <title>Whole Genome Sequences of Three Symbiotic Endozoicomonas Bacteria.</title>
        <authorList>
            <person name="Neave M.J."/>
            <person name="Apprill A."/>
            <person name="Voolstra C.R."/>
        </authorList>
    </citation>
    <scope>NUCLEOTIDE SEQUENCE [LARGE SCALE GENOMIC DNA]</scope>
    <source>
        <strain evidence="8 9">DSM 25634</strain>
    </source>
</reference>
<dbReference type="EC" id="3.2.1.17" evidence="7"/>
<evidence type="ECO:0000313" key="8">
    <source>
        <dbReference type="EMBL" id="KEQ17552.1"/>
    </source>
</evidence>
<dbReference type="eggNOG" id="COG3772">
    <property type="taxonomic scope" value="Bacteria"/>
</dbReference>
<dbReference type="OrthoDB" id="9091992at2"/>
<dbReference type="InterPro" id="IPR034690">
    <property type="entry name" value="Endolysin_T4_type"/>
</dbReference>
<keyword evidence="5" id="KW-1035">Host cytoplasm</keyword>
<evidence type="ECO:0000313" key="9">
    <source>
        <dbReference type="Proteomes" id="UP000028073"/>
    </source>
</evidence>
<accession>A0A081NGH9</accession>
<dbReference type="InterPro" id="IPR051018">
    <property type="entry name" value="Bacteriophage_GH24"/>
</dbReference>
<dbReference type="GO" id="GO:0031640">
    <property type="term" value="P:killing of cells of another organism"/>
    <property type="evidence" value="ECO:0007669"/>
    <property type="project" value="UniProtKB-KW"/>
</dbReference>
<keyword evidence="9" id="KW-1185">Reference proteome</keyword>
<keyword evidence="6 7" id="KW-0326">Glycosidase</keyword>
<comment type="catalytic activity">
    <reaction evidence="1 7">
        <text>Hydrolysis of (1-&gt;4)-beta-linkages between N-acetylmuramic acid and N-acetyl-D-glucosamine residues in a peptidoglycan and between N-acetyl-D-glucosamine residues in chitodextrins.</text>
        <dbReference type="EC" id="3.2.1.17"/>
    </reaction>
</comment>
<evidence type="ECO:0000256" key="6">
    <source>
        <dbReference type="ARBA" id="ARBA00023295"/>
    </source>
</evidence>
<dbReference type="CDD" id="cd00737">
    <property type="entry name" value="lyz_endolysin_autolysin"/>
    <property type="match status" value="1"/>
</dbReference>
<keyword evidence="3 7" id="KW-0081">Bacteriolytic enzyme</keyword>
<evidence type="ECO:0000256" key="4">
    <source>
        <dbReference type="ARBA" id="ARBA00022801"/>
    </source>
</evidence>
<comment type="similarity">
    <text evidence="7">Belongs to the glycosyl hydrolase 24 family.</text>
</comment>
<sequence>MKISDVGLDHLIKLEGGIQLTRYNDLGKNSGHCTIGVGHLIHKGVCNGIVPSEKPFLKGITVKRAKELLRKDILIAESTIKGSVTSTLNQNQYDALVSFVFNIGGPQFRNSTLLKYLNSKQSNKASDEFLKWNKMTIGGRKIEVKGLTNRRIAEKHLFDMEVK</sequence>
<dbReference type="Gene3D" id="1.10.530.40">
    <property type="match status" value="1"/>
</dbReference>
<evidence type="ECO:0000256" key="7">
    <source>
        <dbReference type="RuleBase" id="RU003788"/>
    </source>
</evidence>
<keyword evidence="4 7" id="KW-0378">Hydrolase</keyword>
<dbReference type="GO" id="GO:0003796">
    <property type="term" value="F:lysozyme activity"/>
    <property type="evidence" value="ECO:0007669"/>
    <property type="project" value="UniProtKB-EC"/>
</dbReference>
<dbReference type="InterPro" id="IPR023346">
    <property type="entry name" value="Lysozyme-like_dom_sf"/>
</dbReference>
<gene>
    <name evidence="8" type="ORF">GZ78_17565</name>
</gene>
<dbReference type="InterPro" id="IPR002196">
    <property type="entry name" value="Glyco_hydro_24"/>
</dbReference>
<dbReference type="InterPro" id="IPR023347">
    <property type="entry name" value="Lysozyme_dom_sf"/>
</dbReference>
<evidence type="ECO:0000256" key="2">
    <source>
        <dbReference type="ARBA" id="ARBA00022529"/>
    </source>
</evidence>
<comment type="caution">
    <text evidence="8">The sequence shown here is derived from an EMBL/GenBank/DDBJ whole genome shotgun (WGS) entry which is preliminary data.</text>
</comment>
<evidence type="ECO:0000256" key="5">
    <source>
        <dbReference type="ARBA" id="ARBA00023200"/>
    </source>
</evidence>
<dbReference type="EMBL" id="JOKH01000003">
    <property type="protein sequence ID" value="KEQ17552.1"/>
    <property type="molecule type" value="Genomic_DNA"/>
</dbReference>
<evidence type="ECO:0000256" key="1">
    <source>
        <dbReference type="ARBA" id="ARBA00000632"/>
    </source>
</evidence>
<dbReference type="PANTHER" id="PTHR38107:SF3">
    <property type="entry name" value="LYSOZYME RRRD-RELATED"/>
    <property type="match status" value="1"/>
</dbReference>
<organism evidence="8 9">
    <name type="scientific">Endozoicomonas numazuensis</name>
    <dbReference type="NCBI Taxonomy" id="1137799"/>
    <lineage>
        <taxon>Bacteria</taxon>
        <taxon>Pseudomonadati</taxon>
        <taxon>Pseudomonadota</taxon>
        <taxon>Gammaproteobacteria</taxon>
        <taxon>Oceanospirillales</taxon>
        <taxon>Endozoicomonadaceae</taxon>
        <taxon>Endozoicomonas</taxon>
    </lineage>
</organism>
<dbReference type="GO" id="GO:0042742">
    <property type="term" value="P:defense response to bacterium"/>
    <property type="evidence" value="ECO:0007669"/>
    <property type="project" value="UniProtKB-KW"/>
</dbReference>
<dbReference type="Proteomes" id="UP000028073">
    <property type="component" value="Unassembled WGS sequence"/>
</dbReference>
<name>A0A081NGH9_9GAMM</name>